<evidence type="ECO:0000313" key="4">
    <source>
        <dbReference type="Proteomes" id="UP001589718"/>
    </source>
</evidence>
<feature type="chain" id="PRO_5046555129" description="Lipoprotein" evidence="2">
    <location>
        <begin position="29"/>
        <end position="148"/>
    </location>
</feature>
<reference evidence="3 4" key="1">
    <citation type="submission" date="2024-09" db="EMBL/GenBank/DDBJ databases">
        <authorList>
            <person name="Sun Q."/>
            <person name="Mori K."/>
        </authorList>
    </citation>
    <scope>NUCLEOTIDE SEQUENCE [LARGE SCALE GENOMIC DNA]</scope>
    <source>
        <strain evidence="3 4">JCM 4362</strain>
    </source>
</reference>
<keyword evidence="4" id="KW-1185">Reference proteome</keyword>
<feature type="signal peptide" evidence="2">
    <location>
        <begin position="1"/>
        <end position="28"/>
    </location>
</feature>
<dbReference type="Proteomes" id="UP001589718">
    <property type="component" value="Unassembled WGS sequence"/>
</dbReference>
<feature type="region of interest" description="Disordered" evidence="1">
    <location>
        <begin position="116"/>
        <end position="148"/>
    </location>
</feature>
<dbReference type="RefSeq" id="WP_345219435.1">
    <property type="nucleotide sequence ID" value="NZ_BAAAXE010000002.1"/>
</dbReference>
<keyword evidence="2" id="KW-0732">Signal</keyword>
<feature type="compositionally biased region" description="Basic and acidic residues" evidence="1">
    <location>
        <begin position="130"/>
        <end position="148"/>
    </location>
</feature>
<proteinExistence type="predicted"/>
<comment type="caution">
    <text evidence="3">The sequence shown here is derived from an EMBL/GenBank/DDBJ whole genome shotgun (WGS) entry which is preliminary data.</text>
</comment>
<evidence type="ECO:0000256" key="2">
    <source>
        <dbReference type="SAM" id="SignalP"/>
    </source>
</evidence>
<evidence type="ECO:0000313" key="3">
    <source>
        <dbReference type="EMBL" id="MFB9518711.1"/>
    </source>
</evidence>
<protein>
    <recommendedName>
        <fullName evidence="5">Lipoprotein</fullName>
    </recommendedName>
</protein>
<evidence type="ECO:0000256" key="1">
    <source>
        <dbReference type="SAM" id="MobiDB-lite"/>
    </source>
</evidence>
<name>A0ABV5P692_STRCM</name>
<sequence length="148" mass="15663">MPTPSRIRAVAACATLAAALALTGCAAAKDAEPEVKTFPVPGGSLNVKAHGSPADLVATDREDIQVTRWFDTGWGTDPKSSGKLKDGVLELVAACDGFAHCDVRFRIEVPEDLKVLRDGRPTDLKGSPPPRRDGAVPHSRVPDARDRA</sequence>
<organism evidence="3 4">
    <name type="scientific">Streptomyces cremeus</name>
    <dbReference type="NCBI Taxonomy" id="66881"/>
    <lineage>
        <taxon>Bacteria</taxon>
        <taxon>Bacillati</taxon>
        <taxon>Actinomycetota</taxon>
        <taxon>Actinomycetes</taxon>
        <taxon>Kitasatosporales</taxon>
        <taxon>Streptomycetaceae</taxon>
        <taxon>Streptomyces</taxon>
    </lineage>
</organism>
<evidence type="ECO:0008006" key="5">
    <source>
        <dbReference type="Google" id="ProtNLM"/>
    </source>
</evidence>
<dbReference type="PROSITE" id="PS51257">
    <property type="entry name" value="PROKAR_LIPOPROTEIN"/>
    <property type="match status" value="1"/>
</dbReference>
<gene>
    <name evidence="3" type="ORF">ACFFTU_01925</name>
</gene>
<dbReference type="EMBL" id="JBHMCR010000001">
    <property type="protein sequence ID" value="MFB9518711.1"/>
    <property type="molecule type" value="Genomic_DNA"/>
</dbReference>
<accession>A0ABV5P692</accession>